<name>A0A6A6ZTS8_9PLEO</name>
<dbReference type="PANTHER" id="PTHR33048:SF47">
    <property type="entry name" value="INTEGRAL MEMBRANE PROTEIN-RELATED"/>
    <property type="match status" value="1"/>
</dbReference>
<gene>
    <name evidence="8" type="ORF">CC86DRAFT_248664</name>
</gene>
<feature type="non-terminal residue" evidence="8">
    <location>
        <position position="132"/>
    </location>
</feature>
<keyword evidence="4 6" id="KW-0472">Membrane</keyword>
<dbReference type="EMBL" id="MU006230">
    <property type="protein sequence ID" value="KAF2824470.1"/>
    <property type="molecule type" value="Genomic_DNA"/>
</dbReference>
<organism evidence="8 9">
    <name type="scientific">Ophiobolus disseminans</name>
    <dbReference type="NCBI Taxonomy" id="1469910"/>
    <lineage>
        <taxon>Eukaryota</taxon>
        <taxon>Fungi</taxon>
        <taxon>Dikarya</taxon>
        <taxon>Ascomycota</taxon>
        <taxon>Pezizomycotina</taxon>
        <taxon>Dothideomycetes</taxon>
        <taxon>Pleosporomycetidae</taxon>
        <taxon>Pleosporales</taxon>
        <taxon>Pleosporineae</taxon>
        <taxon>Phaeosphaeriaceae</taxon>
        <taxon>Ophiobolus</taxon>
    </lineage>
</organism>
<feature type="transmembrane region" description="Helical" evidence="6">
    <location>
        <begin position="32"/>
        <end position="56"/>
    </location>
</feature>
<evidence type="ECO:0000256" key="4">
    <source>
        <dbReference type="ARBA" id="ARBA00023136"/>
    </source>
</evidence>
<dbReference type="GO" id="GO:0016020">
    <property type="term" value="C:membrane"/>
    <property type="evidence" value="ECO:0007669"/>
    <property type="project" value="UniProtKB-SubCell"/>
</dbReference>
<dbReference type="PANTHER" id="PTHR33048">
    <property type="entry name" value="PTH11-LIKE INTEGRAL MEMBRANE PROTEIN (AFU_ORTHOLOGUE AFUA_5G11245)"/>
    <property type="match status" value="1"/>
</dbReference>
<protein>
    <recommendedName>
        <fullName evidence="7">Rhodopsin domain-containing protein</fullName>
    </recommendedName>
</protein>
<keyword evidence="9" id="KW-1185">Reference proteome</keyword>
<evidence type="ECO:0000256" key="3">
    <source>
        <dbReference type="ARBA" id="ARBA00022989"/>
    </source>
</evidence>
<evidence type="ECO:0000256" key="5">
    <source>
        <dbReference type="ARBA" id="ARBA00038359"/>
    </source>
</evidence>
<reference evidence="8" key="1">
    <citation type="journal article" date="2020" name="Stud. Mycol.">
        <title>101 Dothideomycetes genomes: a test case for predicting lifestyles and emergence of pathogens.</title>
        <authorList>
            <person name="Haridas S."/>
            <person name="Albert R."/>
            <person name="Binder M."/>
            <person name="Bloem J."/>
            <person name="Labutti K."/>
            <person name="Salamov A."/>
            <person name="Andreopoulos B."/>
            <person name="Baker S."/>
            <person name="Barry K."/>
            <person name="Bills G."/>
            <person name="Bluhm B."/>
            <person name="Cannon C."/>
            <person name="Castanera R."/>
            <person name="Culley D."/>
            <person name="Daum C."/>
            <person name="Ezra D."/>
            <person name="Gonzalez J."/>
            <person name="Henrissat B."/>
            <person name="Kuo A."/>
            <person name="Liang C."/>
            <person name="Lipzen A."/>
            <person name="Lutzoni F."/>
            <person name="Magnuson J."/>
            <person name="Mondo S."/>
            <person name="Nolan M."/>
            <person name="Ohm R."/>
            <person name="Pangilinan J."/>
            <person name="Park H.-J."/>
            <person name="Ramirez L."/>
            <person name="Alfaro M."/>
            <person name="Sun H."/>
            <person name="Tritt A."/>
            <person name="Yoshinaga Y."/>
            <person name="Zwiers L.-H."/>
            <person name="Turgeon B."/>
            <person name="Goodwin S."/>
            <person name="Spatafora J."/>
            <person name="Crous P."/>
            <person name="Grigoriev I."/>
        </authorList>
    </citation>
    <scope>NUCLEOTIDE SEQUENCE</scope>
    <source>
        <strain evidence="8">CBS 113818</strain>
    </source>
</reference>
<keyword evidence="3 6" id="KW-1133">Transmembrane helix</keyword>
<dbReference type="Pfam" id="PF20684">
    <property type="entry name" value="Fung_rhodopsin"/>
    <property type="match status" value="1"/>
</dbReference>
<evidence type="ECO:0000313" key="8">
    <source>
        <dbReference type="EMBL" id="KAF2824470.1"/>
    </source>
</evidence>
<feature type="domain" description="Rhodopsin" evidence="7">
    <location>
        <begin position="8"/>
        <end position="130"/>
    </location>
</feature>
<sequence>LGGGLPYFFMCRPLAFTWNKTLHGSCIDVRPYWLGMSIVALFFDLTCVVLPIPVVWGLKCSVGKKVRLTALFGLGSFICIITLLRITKAYTLDYTDLTHSAATAVMCAVPEPVLSLVAGCIPITVPLFRRHK</sequence>
<keyword evidence="2 6" id="KW-0812">Transmembrane</keyword>
<dbReference type="OrthoDB" id="10017208at2759"/>
<evidence type="ECO:0000256" key="2">
    <source>
        <dbReference type="ARBA" id="ARBA00022692"/>
    </source>
</evidence>
<feature type="transmembrane region" description="Helical" evidence="6">
    <location>
        <begin position="68"/>
        <end position="86"/>
    </location>
</feature>
<evidence type="ECO:0000256" key="6">
    <source>
        <dbReference type="SAM" id="Phobius"/>
    </source>
</evidence>
<evidence type="ECO:0000313" key="9">
    <source>
        <dbReference type="Proteomes" id="UP000799424"/>
    </source>
</evidence>
<dbReference type="Proteomes" id="UP000799424">
    <property type="component" value="Unassembled WGS sequence"/>
</dbReference>
<dbReference type="InterPro" id="IPR049326">
    <property type="entry name" value="Rhodopsin_dom_fungi"/>
</dbReference>
<evidence type="ECO:0000259" key="7">
    <source>
        <dbReference type="Pfam" id="PF20684"/>
    </source>
</evidence>
<accession>A0A6A6ZTS8</accession>
<feature type="transmembrane region" description="Helical" evidence="6">
    <location>
        <begin position="101"/>
        <end position="128"/>
    </location>
</feature>
<comment type="similarity">
    <text evidence="5">Belongs to the SAT4 family.</text>
</comment>
<proteinExistence type="inferred from homology"/>
<evidence type="ECO:0000256" key="1">
    <source>
        <dbReference type="ARBA" id="ARBA00004141"/>
    </source>
</evidence>
<feature type="non-terminal residue" evidence="8">
    <location>
        <position position="1"/>
    </location>
</feature>
<comment type="subcellular location">
    <subcellularLocation>
        <location evidence="1">Membrane</location>
        <topology evidence="1">Multi-pass membrane protein</topology>
    </subcellularLocation>
</comment>
<dbReference type="InterPro" id="IPR052337">
    <property type="entry name" value="SAT4-like"/>
</dbReference>
<dbReference type="AlphaFoldDB" id="A0A6A6ZTS8"/>